<dbReference type="GO" id="GO:0006817">
    <property type="term" value="P:phosphate ion transport"/>
    <property type="evidence" value="ECO:0007669"/>
    <property type="project" value="UniProtKB-KW"/>
</dbReference>
<evidence type="ECO:0000256" key="2">
    <source>
        <dbReference type="ARBA" id="ARBA00008107"/>
    </source>
</evidence>
<keyword evidence="5 7" id="KW-0963">Cytoplasm</keyword>
<comment type="caution">
    <text evidence="9">The sequence shown here is derived from an EMBL/GenBank/DDBJ whole genome shotgun (WGS) entry which is preliminary data.</text>
</comment>
<evidence type="ECO:0000256" key="3">
    <source>
        <dbReference type="ARBA" id="ARBA00011738"/>
    </source>
</evidence>
<dbReference type="Proteomes" id="UP000440004">
    <property type="component" value="Unassembled WGS sequence"/>
</dbReference>
<dbReference type="SUPFAM" id="SSF109755">
    <property type="entry name" value="PhoU-like"/>
    <property type="match status" value="1"/>
</dbReference>
<dbReference type="InterPro" id="IPR028366">
    <property type="entry name" value="PhoU"/>
</dbReference>
<dbReference type="Gene3D" id="1.20.58.220">
    <property type="entry name" value="Phosphate transport system protein phou homolog 2, domain 2"/>
    <property type="match status" value="1"/>
</dbReference>
<dbReference type="PIRSF" id="PIRSF003107">
    <property type="entry name" value="PhoU"/>
    <property type="match status" value="1"/>
</dbReference>
<dbReference type="AlphaFoldDB" id="A0A6A7K924"/>
<evidence type="ECO:0000256" key="7">
    <source>
        <dbReference type="PIRNR" id="PIRNR003107"/>
    </source>
</evidence>
<proteinExistence type="inferred from homology"/>
<comment type="subcellular location">
    <subcellularLocation>
        <location evidence="1 7">Cytoplasm</location>
    </subcellularLocation>
</comment>
<keyword evidence="10" id="KW-1185">Reference proteome</keyword>
<evidence type="ECO:0000256" key="5">
    <source>
        <dbReference type="ARBA" id="ARBA00022490"/>
    </source>
</evidence>
<comment type="similarity">
    <text evidence="2 7">Belongs to the PhoU family.</text>
</comment>
<reference evidence="9 10" key="1">
    <citation type="submission" date="2019-10" db="EMBL/GenBank/DDBJ databases">
        <title>Alkalibaculum tamaniensis sp.nov., a new alkaliphilic acetogen, isolated on methoxylated aromatics from a mud volcano.</title>
        <authorList>
            <person name="Khomyakova M.A."/>
            <person name="Merkel A.Y."/>
            <person name="Bonch-Osmolovskaya E.A."/>
            <person name="Slobodkin A.I."/>
        </authorList>
    </citation>
    <scope>NUCLEOTIDE SEQUENCE [LARGE SCALE GENOMIC DNA]</scope>
    <source>
        <strain evidence="9 10">M08DMB</strain>
    </source>
</reference>
<feature type="domain" description="PhoU" evidence="8">
    <location>
        <begin position="121"/>
        <end position="205"/>
    </location>
</feature>
<name>A0A6A7K924_9FIRM</name>
<accession>A0A6A7K924</accession>
<dbReference type="NCBIfam" id="TIGR02135">
    <property type="entry name" value="phoU_full"/>
    <property type="match status" value="1"/>
</dbReference>
<evidence type="ECO:0000256" key="6">
    <source>
        <dbReference type="ARBA" id="ARBA00022592"/>
    </source>
</evidence>
<organism evidence="9 10">
    <name type="scientific">Alkalibaculum sporogenes</name>
    <dbReference type="NCBI Taxonomy" id="2655001"/>
    <lineage>
        <taxon>Bacteria</taxon>
        <taxon>Bacillati</taxon>
        <taxon>Bacillota</taxon>
        <taxon>Clostridia</taxon>
        <taxon>Eubacteriales</taxon>
        <taxon>Eubacteriaceae</taxon>
        <taxon>Alkalibaculum</taxon>
    </lineage>
</organism>
<dbReference type="GO" id="GO:0045936">
    <property type="term" value="P:negative regulation of phosphate metabolic process"/>
    <property type="evidence" value="ECO:0007669"/>
    <property type="project" value="InterPro"/>
</dbReference>
<evidence type="ECO:0000259" key="8">
    <source>
        <dbReference type="Pfam" id="PF01895"/>
    </source>
</evidence>
<comment type="function">
    <text evidence="7">Plays a role in the regulation of phosphate uptake.</text>
</comment>
<dbReference type="FunFam" id="1.20.58.220:FF:000004">
    <property type="entry name" value="Phosphate-specific transport system accessory protein PhoU"/>
    <property type="match status" value="1"/>
</dbReference>
<gene>
    <name evidence="9" type="primary">phoU</name>
    <name evidence="9" type="ORF">GC105_09420</name>
</gene>
<sequence length="217" mass="25002">MVHRKGFDSELDMLHKEILVMSSIVEQMLRDSIIALKDKNIDLAINVIQRDDLIDKKEIDIQELCVLIIATQQPVAKDLRIVTSAFKIISNLERIADHAVNISEITIKLRDQKYFKSLIDIPKLSDMSIELIKLSIDAYVNLDISNMDEIIQKENAIDNLFRYLYRELVSIMIKDPQVIEQASSFIFVSSYLERVADHGINIFESINYIVTGNYLDL</sequence>
<keyword evidence="4 7" id="KW-0813">Transport</keyword>
<dbReference type="PANTHER" id="PTHR42930">
    <property type="entry name" value="PHOSPHATE-SPECIFIC TRANSPORT SYSTEM ACCESSORY PROTEIN PHOU"/>
    <property type="match status" value="1"/>
</dbReference>
<comment type="subunit">
    <text evidence="3 7">Homodimer.</text>
</comment>
<dbReference type="GO" id="GO:0005737">
    <property type="term" value="C:cytoplasm"/>
    <property type="evidence" value="ECO:0007669"/>
    <property type="project" value="UniProtKB-SubCell"/>
</dbReference>
<dbReference type="GO" id="GO:0030643">
    <property type="term" value="P:intracellular phosphate ion homeostasis"/>
    <property type="evidence" value="ECO:0007669"/>
    <property type="project" value="InterPro"/>
</dbReference>
<dbReference type="EMBL" id="WHNX01000013">
    <property type="protein sequence ID" value="MPW26009.1"/>
    <property type="molecule type" value="Genomic_DNA"/>
</dbReference>
<protein>
    <recommendedName>
        <fullName evidence="7">Phosphate-specific transport system accessory protein PhoU</fullName>
    </recommendedName>
</protein>
<dbReference type="PANTHER" id="PTHR42930:SF3">
    <property type="entry name" value="PHOSPHATE-SPECIFIC TRANSPORT SYSTEM ACCESSORY PROTEIN PHOU"/>
    <property type="match status" value="1"/>
</dbReference>
<dbReference type="RefSeq" id="WP_152804079.1">
    <property type="nucleotide sequence ID" value="NZ_WHNX01000013.1"/>
</dbReference>
<evidence type="ECO:0000313" key="9">
    <source>
        <dbReference type="EMBL" id="MPW26009.1"/>
    </source>
</evidence>
<keyword evidence="6 7" id="KW-0592">Phosphate transport</keyword>
<evidence type="ECO:0000256" key="1">
    <source>
        <dbReference type="ARBA" id="ARBA00004496"/>
    </source>
</evidence>
<dbReference type="Pfam" id="PF01895">
    <property type="entry name" value="PhoU"/>
    <property type="match status" value="2"/>
</dbReference>
<dbReference type="InterPro" id="IPR026022">
    <property type="entry name" value="PhoU_dom"/>
</dbReference>
<evidence type="ECO:0000313" key="10">
    <source>
        <dbReference type="Proteomes" id="UP000440004"/>
    </source>
</evidence>
<evidence type="ECO:0000256" key="4">
    <source>
        <dbReference type="ARBA" id="ARBA00022448"/>
    </source>
</evidence>
<feature type="domain" description="PhoU" evidence="8">
    <location>
        <begin position="19"/>
        <end position="105"/>
    </location>
</feature>
<dbReference type="InterPro" id="IPR038078">
    <property type="entry name" value="PhoU-like_sf"/>
</dbReference>